<name>A0A9P6G4Z0_9PLEO</name>
<dbReference type="EMBL" id="WJXW01000018">
    <property type="protein sequence ID" value="KAF9728937.1"/>
    <property type="molecule type" value="Genomic_DNA"/>
</dbReference>
<protein>
    <submittedName>
        <fullName evidence="1">Uncharacterized protein</fullName>
    </submittedName>
</protein>
<dbReference type="OrthoDB" id="416741at2759"/>
<dbReference type="Proteomes" id="UP000756921">
    <property type="component" value="Unassembled WGS sequence"/>
</dbReference>
<comment type="caution">
    <text evidence="1">The sequence shown here is derived from an EMBL/GenBank/DDBJ whole genome shotgun (WGS) entry which is preliminary data.</text>
</comment>
<reference evidence="1" key="1">
    <citation type="journal article" date="2020" name="Mol. Plant Microbe Interact.">
        <title>Genome Sequence of the Biocontrol Agent Coniothyrium minitans strain Conio (IMI 134523).</title>
        <authorList>
            <person name="Patel D."/>
            <person name="Shittu T.A."/>
            <person name="Baroncelli R."/>
            <person name="Muthumeenakshi S."/>
            <person name="Osborne T.H."/>
            <person name="Janganan T.K."/>
            <person name="Sreenivasaprasad S."/>
        </authorList>
    </citation>
    <scope>NUCLEOTIDE SEQUENCE</scope>
    <source>
        <strain evidence="1">Conio</strain>
    </source>
</reference>
<organism evidence="1 2">
    <name type="scientific">Paraphaeosphaeria minitans</name>
    <dbReference type="NCBI Taxonomy" id="565426"/>
    <lineage>
        <taxon>Eukaryota</taxon>
        <taxon>Fungi</taxon>
        <taxon>Dikarya</taxon>
        <taxon>Ascomycota</taxon>
        <taxon>Pezizomycotina</taxon>
        <taxon>Dothideomycetes</taxon>
        <taxon>Pleosporomycetidae</taxon>
        <taxon>Pleosporales</taxon>
        <taxon>Massarineae</taxon>
        <taxon>Didymosphaeriaceae</taxon>
        <taxon>Paraphaeosphaeria</taxon>
    </lineage>
</organism>
<proteinExistence type="predicted"/>
<gene>
    <name evidence="1" type="ORF">PMIN01_13317</name>
</gene>
<accession>A0A9P6G4Z0</accession>
<dbReference type="AlphaFoldDB" id="A0A9P6G4Z0"/>
<sequence length="227" mass="25236">MSHKTEFVLLFNPDIEENLLPDWLEAHEGRIDMLDALRGGSRNVQGLIRPTKLNGAPLVFSGMDNGVEQEDDPEVRSVPLFKHRNFEAPNTLTKRPFDAPIAVAEQSSAGVRLRVSDCTVDSLAYRFAKFNLFVPSLLRHIEAYTVAHQLQETILWNVPFCSRTHIVTAISTPSAGRATNCNHVTDVTCSVCGSHHPGARTTGIESTDSRPLSLAFERKNTHTLFCR</sequence>
<evidence type="ECO:0000313" key="2">
    <source>
        <dbReference type="Proteomes" id="UP000756921"/>
    </source>
</evidence>
<evidence type="ECO:0000313" key="1">
    <source>
        <dbReference type="EMBL" id="KAF9728937.1"/>
    </source>
</evidence>
<keyword evidence="2" id="KW-1185">Reference proteome</keyword>